<feature type="binding site" evidence="5">
    <location>
        <begin position="157"/>
        <end position="160"/>
    </location>
    <ligand>
        <name>NAD(+)</name>
        <dbReference type="ChEBI" id="CHEBI:57540"/>
    </ligand>
</feature>
<dbReference type="SUPFAM" id="SSF52467">
    <property type="entry name" value="DHS-like NAD/FAD-binding domain"/>
    <property type="match status" value="1"/>
</dbReference>
<comment type="similarity">
    <text evidence="5">Belongs to the sirtuin family. Class II subfamily.</text>
</comment>
<sequence>MAGCTKAIYNYNISKMRTITISSKAQNFITTNLISILQKQHHSTQFVPEFQPIQTEDVQKLQYFVSDAKQMFVMTGAGISTESGIPDYRSEGVGLYARSTNRPVQYQDYVKSSTIRQRYWARNYVAWPRWSSTQPNQTHKTLADWENEGKIHWLVTQNVDSLHFKAGSKNLTELHGSTYRIMCLGCDNMFPRTQLQDMIAAENPNWSAASAEHAPDGDVALSPEQVAGFKVPNCNKCGGTLKPDITFFGDNVARDKVSFVFNKLEECDSVLVLGSSLQVYSGYRFLMRAAEQRKPIGIVNIGSTRADHLANVMVKAKCSDVLARIDCTDSIHWT</sequence>
<keyword evidence="5" id="KW-0496">Mitochondrion</keyword>
<dbReference type="OrthoDB" id="424302at2759"/>
<keyword evidence="3 5" id="KW-0862">Zinc</keyword>
<evidence type="ECO:0000256" key="2">
    <source>
        <dbReference type="ARBA" id="ARBA00022723"/>
    </source>
</evidence>
<evidence type="ECO:0000256" key="5">
    <source>
        <dbReference type="HAMAP-Rule" id="MF_03161"/>
    </source>
</evidence>
<dbReference type="GO" id="GO:0017136">
    <property type="term" value="F:histone deacetylase activity, NAD-dependent"/>
    <property type="evidence" value="ECO:0007669"/>
    <property type="project" value="TreeGrafter"/>
</dbReference>
<feature type="binding site" evidence="5 6">
    <location>
        <position position="237"/>
    </location>
    <ligand>
        <name>Zn(2+)</name>
        <dbReference type="ChEBI" id="CHEBI:29105"/>
    </ligand>
</feature>
<dbReference type="InterPro" id="IPR026590">
    <property type="entry name" value="Ssirtuin_cat_dom"/>
</dbReference>
<dbReference type="AlphaFoldDB" id="A0A8S4Q641"/>
<evidence type="ECO:0000313" key="9">
    <source>
        <dbReference type="Proteomes" id="UP000749559"/>
    </source>
</evidence>
<evidence type="ECO:0000313" key="8">
    <source>
        <dbReference type="EMBL" id="CAH1801344.1"/>
    </source>
</evidence>
<dbReference type="GO" id="GO:0008270">
    <property type="term" value="F:zinc ion binding"/>
    <property type="evidence" value="ECO:0007669"/>
    <property type="project" value="UniProtKB-UniRule"/>
</dbReference>
<gene>
    <name evidence="8" type="ORF">OFUS_LOCUS25144</name>
</gene>
<feature type="binding site" evidence="5 6">
    <location>
        <position position="234"/>
    </location>
    <ligand>
        <name>Zn(2+)</name>
        <dbReference type="ChEBI" id="CHEBI:29105"/>
    </ligand>
</feature>
<dbReference type="InterPro" id="IPR026591">
    <property type="entry name" value="Sirtuin_cat_small_dom_sf"/>
</dbReference>
<dbReference type="PANTHER" id="PTHR11085:SF10">
    <property type="entry name" value="NAD-DEPENDENT PROTEIN DEACYLASE SIRTUIN-5, MITOCHONDRIAL-RELATED"/>
    <property type="match status" value="1"/>
</dbReference>
<dbReference type="PROSITE" id="PS50305">
    <property type="entry name" value="SIRTUIN"/>
    <property type="match status" value="1"/>
</dbReference>
<evidence type="ECO:0000256" key="4">
    <source>
        <dbReference type="ARBA" id="ARBA00023027"/>
    </source>
</evidence>
<keyword evidence="1 5" id="KW-0808">Transferase</keyword>
<organism evidence="8 9">
    <name type="scientific">Owenia fusiformis</name>
    <name type="common">Polychaete worm</name>
    <dbReference type="NCBI Taxonomy" id="6347"/>
    <lineage>
        <taxon>Eukaryota</taxon>
        <taxon>Metazoa</taxon>
        <taxon>Spiralia</taxon>
        <taxon>Lophotrochozoa</taxon>
        <taxon>Annelida</taxon>
        <taxon>Polychaeta</taxon>
        <taxon>Sedentaria</taxon>
        <taxon>Canalipalpata</taxon>
        <taxon>Sabellida</taxon>
        <taxon>Oweniida</taxon>
        <taxon>Oweniidae</taxon>
        <taxon>Owenia</taxon>
    </lineage>
</organism>
<comment type="cofactor">
    <cofactor evidence="5">
        <name>Zn(2+)</name>
        <dbReference type="ChEBI" id="CHEBI:29105"/>
    </cofactor>
    <text evidence="5">Binds 1 zinc ion per subunit.</text>
</comment>
<dbReference type="Gene3D" id="3.30.1600.10">
    <property type="entry name" value="SIR2/SIRT2 'Small Domain"/>
    <property type="match status" value="1"/>
</dbReference>
<dbReference type="Proteomes" id="UP000749559">
    <property type="component" value="Unassembled WGS sequence"/>
</dbReference>
<keyword evidence="9" id="KW-1185">Reference proteome</keyword>
<dbReference type="InterPro" id="IPR026587">
    <property type="entry name" value="Sirtuin_class_II"/>
</dbReference>
<dbReference type="GO" id="GO:0070403">
    <property type="term" value="F:NAD+ binding"/>
    <property type="evidence" value="ECO:0007669"/>
    <property type="project" value="UniProtKB-UniRule"/>
</dbReference>
<comment type="function">
    <text evidence="5">NAD-dependent protein deacylase. Catalyzes the NAD-dependent hydrolysis of acyl groups from lysine residues.</text>
</comment>
<dbReference type="NCBIfam" id="NF003738">
    <property type="entry name" value="PRK05333.1"/>
    <property type="match status" value="1"/>
</dbReference>
<feature type="binding site" evidence="5">
    <location>
        <begin position="76"/>
        <end position="96"/>
    </location>
    <ligand>
        <name>NAD(+)</name>
        <dbReference type="ChEBI" id="CHEBI:57540"/>
    </ligand>
</feature>
<feature type="binding site" evidence="5 6">
    <location>
        <position position="186"/>
    </location>
    <ligand>
        <name>Zn(2+)</name>
        <dbReference type="ChEBI" id="CHEBI:29105"/>
    </ligand>
</feature>
<protein>
    <recommendedName>
        <fullName evidence="5">NAD-dependent protein deacylase</fullName>
        <ecNumber evidence="5">2.3.1.-</ecNumber>
    </recommendedName>
    <alternativeName>
        <fullName evidence="5">Regulatory protein SIR2 homolog</fullName>
    </alternativeName>
</protein>
<comment type="caution">
    <text evidence="8">The sequence shown here is derived from an EMBL/GenBank/DDBJ whole genome shotgun (WGS) entry which is preliminary data.</text>
</comment>
<dbReference type="CDD" id="cd01409">
    <property type="entry name" value="SIRT4"/>
    <property type="match status" value="1"/>
</dbReference>
<dbReference type="InterPro" id="IPR029035">
    <property type="entry name" value="DHS-like_NAD/FAD-binding_dom"/>
</dbReference>
<feature type="domain" description="Deacetylase sirtuin-type" evidence="7">
    <location>
        <begin position="51"/>
        <end position="334"/>
    </location>
</feature>
<comment type="subcellular location">
    <subcellularLocation>
        <location evidence="5">Mitochondrion matrix</location>
    </subcellularLocation>
</comment>
<dbReference type="Gene3D" id="3.40.50.1220">
    <property type="entry name" value="TPP-binding domain"/>
    <property type="match status" value="1"/>
</dbReference>
<keyword evidence="2 5" id="KW-0479">Metal-binding</keyword>
<evidence type="ECO:0000256" key="1">
    <source>
        <dbReference type="ARBA" id="ARBA00022679"/>
    </source>
</evidence>
<dbReference type="PANTHER" id="PTHR11085">
    <property type="entry name" value="NAD-DEPENDENT PROTEIN DEACYLASE SIRTUIN-5, MITOCHONDRIAL-RELATED"/>
    <property type="match status" value="1"/>
</dbReference>
<evidence type="ECO:0000256" key="3">
    <source>
        <dbReference type="ARBA" id="ARBA00022833"/>
    </source>
</evidence>
<evidence type="ECO:0000256" key="6">
    <source>
        <dbReference type="PROSITE-ProRule" id="PRU00236"/>
    </source>
</evidence>
<evidence type="ECO:0000259" key="7">
    <source>
        <dbReference type="PROSITE" id="PS50305"/>
    </source>
</evidence>
<dbReference type="HAMAP" id="MF_01967">
    <property type="entry name" value="Sirtuin_ClassII"/>
    <property type="match status" value="1"/>
</dbReference>
<reference evidence="8" key="1">
    <citation type="submission" date="2022-03" db="EMBL/GenBank/DDBJ databases">
        <authorList>
            <person name="Martin C."/>
        </authorList>
    </citation>
    <scope>NUCLEOTIDE SEQUENCE</scope>
</reference>
<dbReference type="GO" id="GO:0005759">
    <property type="term" value="C:mitochondrial matrix"/>
    <property type="evidence" value="ECO:0007669"/>
    <property type="project" value="UniProtKB-SubCell"/>
</dbReference>
<dbReference type="InterPro" id="IPR003000">
    <property type="entry name" value="Sirtuin"/>
</dbReference>
<feature type="binding site" evidence="5">
    <location>
        <begin position="300"/>
        <end position="302"/>
    </location>
    <ligand>
        <name>NAD(+)</name>
        <dbReference type="ChEBI" id="CHEBI:57540"/>
    </ligand>
</feature>
<feature type="binding site" evidence="5">
    <location>
        <begin position="274"/>
        <end position="276"/>
    </location>
    <ligand>
        <name>NAD(+)</name>
        <dbReference type="ChEBI" id="CHEBI:57540"/>
    </ligand>
</feature>
<feature type="active site" description="Proton acceptor" evidence="5 6">
    <location>
        <position position="175"/>
    </location>
</feature>
<name>A0A8S4Q641_OWEFU</name>
<proteinExistence type="inferred from homology"/>
<accession>A0A8S4Q641</accession>
<comment type="catalytic activity">
    <reaction evidence="5">
        <text>N(6)-acetyl-L-lysyl-[protein] + NAD(+) + H2O = 2''-O-acetyl-ADP-D-ribose + nicotinamide + L-lysyl-[protein]</text>
        <dbReference type="Rhea" id="RHEA:43636"/>
        <dbReference type="Rhea" id="RHEA-COMP:9752"/>
        <dbReference type="Rhea" id="RHEA-COMP:10731"/>
        <dbReference type="ChEBI" id="CHEBI:15377"/>
        <dbReference type="ChEBI" id="CHEBI:17154"/>
        <dbReference type="ChEBI" id="CHEBI:29969"/>
        <dbReference type="ChEBI" id="CHEBI:57540"/>
        <dbReference type="ChEBI" id="CHEBI:61930"/>
        <dbReference type="ChEBI" id="CHEBI:83767"/>
        <dbReference type="EC" id="2.3.1.286"/>
    </reaction>
</comment>
<feature type="binding site" evidence="5 6">
    <location>
        <position position="183"/>
    </location>
    <ligand>
        <name>Zn(2+)</name>
        <dbReference type="ChEBI" id="CHEBI:29105"/>
    </ligand>
</feature>
<keyword evidence="4 5" id="KW-0520">NAD</keyword>
<feature type="binding site" evidence="5">
    <location>
        <position position="318"/>
    </location>
    <ligand>
        <name>NAD(+)</name>
        <dbReference type="ChEBI" id="CHEBI:57540"/>
    </ligand>
</feature>
<dbReference type="EMBL" id="CAIIXF020000012">
    <property type="protein sequence ID" value="CAH1801344.1"/>
    <property type="molecule type" value="Genomic_DNA"/>
</dbReference>
<dbReference type="InterPro" id="IPR050134">
    <property type="entry name" value="NAD-dep_sirtuin_deacylases"/>
</dbReference>
<dbReference type="Pfam" id="PF02146">
    <property type="entry name" value="SIR2"/>
    <property type="match status" value="1"/>
</dbReference>
<dbReference type="EC" id="2.3.1.-" evidence="5"/>